<evidence type="ECO:0000259" key="3">
    <source>
        <dbReference type="PROSITE" id="PS51186"/>
    </source>
</evidence>
<dbReference type="PROSITE" id="PS51186">
    <property type="entry name" value="GNAT"/>
    <property type="match status" value="1"/>
</dbReference>
<organism evidence="4 5">
    <name type="scientific">Snodgrassella communis</name>
    <dbReference type="NCBI Taxonomy" id="2946699"/>
    <lineage>
        <taxon>Bacteria</taxon>
        <taxon>Pseudomonadati</taxon>
        <taxon>Pseudomonadota</taxon>
        <taxon>Betaproteobacteria</taxon>
        <taxon>Neisseriales</taxon>
        <taxon>Neisseriaceae</taxon>
        <taxon>Snodgrassella</taxon>
    </lineage>
</organism>
<dbReference type="Pfam" id="PF13673">
    <property type="entry name" value="Acetyltransf_10"/>
    <property type="match status" value="1"/>
</dbReference>
<comment type="caution">
    <text evidence="4">The sequence shown here is derived from an EMBL/GenBank/DDBJ whole genome shotgun (WGS) entry which is preliminary data.</text>
</comment>
<dbReference type="InterPro" id="IPR050832">
    <property type="entry name" value="Bact_Acetyltransf"/>
</dbReference>
<proteinExistence type="predicted"/>
<dbReference type="Proteomes" id="UP000027170">
    <property type="component" value="Unassembled WGS sequence"/>
</dbReference>
<dbReference type="Gene3D" id="3.40.630.30">
    <property type="match status" value="1"/>
</dbReference>
<feature type="domain" description="N-acetyltransferase" evidence="3">
    <location>
        <begin position="16"/>
        <end position="172"/>
    </location>
</feature>
<dbReference type="InterPro" id="IPR000182">
    <property type="entry name" value="GNAT_dom"/>
</dbReference>
<evidence type="ECO:0000313" key="5">
    <source>
        <dbReference type="Proteomes" id="UP000027170"/>
    </source>
</evidence>
<dbReference type="CDD" id="cd04301">
    <property type="entry name" value="NAT_SF"/>
    <property type="match status" value="1"/>
</dbReference>
<protein>
    <recommendedName>
        <fullName evidence="3">N-acetyltransferase domain-containing protein</fullName>
    </recommendedName>
</protein>
<name>A0A836MSU4_9NEIS</name>
<evidence type="ECO:0000256" key="2">
    <source>
        <dbReference type="ARBA" id="ARBA00023315"/>
    </source>
</evidence>
<sequence length="173" mass="19634">MVKSAVLVEDNMSIITYLRPARPDDCEDIYNAHRYAVQYTCARKYDETVLKAWLSLLNIDSYLHTMADANKALWVVDYKGHIQGFFQMDLVEAQLDALYIHPFVHNQGLGTALLQRAENVASRAGLGMLKLYASLNSVKFYEINGYTSLGECALPLNNEVTVNCLLMRKYLTE</sequence>
<accession>A0A836MSU4</accession>
<keyword evidence="1" id="KW-0808">Transferase</keyword>
<gene>
    <name evidence="4" type="ORF">SALWKB29_0289</name>
</gene>
<dbReference type="AlphaFoldDB" id="A0A836MSU4"/>
<keyword evidence="2" id="KW-0012">Acyltransferase</keyword>
<dbReference type="GO" id="GO:0016747">
    <property type="term" value="F:acyltransferase activity, transferring groups other than amino-acyl groups"/>
    <property type="evidence" value="ECO:0007669"/>
    <property type="project" value="InterPro"/>
</dbReference>
<dbReference type="PANTHER" id="PTHR43877">
    <property type="entry name" value="AMINOALKYLPHOSPHONATE N-ACETYLTRANSFERASE-RELATED-RELATED"/>
    <property type="match status" value="1"/>
</dbReference>
<evidence type="ECO:0000313" key="4">
    <source>
        <dbReference type="EMBL" id="KDN15870.1"/>
    </source>
</evidence>
<reference evidence="4 5" key="1">
    <citation type="submission" date="2014-03" db="EMBL/GenBank/DDBJ databases">
        <title>The genomes of two eusocial bee gut symbionts.</title>
        <authorList>
            <person name="Kwong W.K."/>
            <person name="Engel P."/>
            <person name="Koch H."/>
            <person name="Moran N.A."/>
        </authorList>
    </citation>
    <scope>NUCLEOTIDE SEQUENCE [LARGE SCALE GENOMIC DNA]</scope>
    <source>
        <strain evidence="5">wkB29</strain>
    </source>
</reference>
<evidence type="ECO:0000256" key="1">
    <source>
        <dbReference type="ARBA" id="ARBA00022679"/>
    </source>
</evidence>
<dbReference type="InterPro" id="IPR016181">
    <property type="entry name" value="Acyl_CoA_acyltransferase"/>
</dbReference>
<dbReference type="EMBL" id="JFZV01000001">
    <property type="protein sequence ID" value="KDN15870.1"/>
    <property type="molecule type" value="Genomic_DNA"/>
</dbReference>
<dbReference type="SUPFAM" id="SSF55729">
    <property type="entry name" value="Acyl-CoA N-acyltransferases (Nat)"/>
    <property type="match status" value="1"/>
</dbReference>
<keyword evidence="5" id="KW-1185">Reference proteome</keyword>